<dbReference type="PANTHER" id="PTHR43133">
    <property type="entry name" value="RNA POLYMERASE ECF-TYPE SIGMA FACTO"/>
    <property type="match status" value="1"/>
</dbReference>
<protein>
    <submittedName>
        <fullName evidence="5">Sigma-70 family RNA polymerase sigma factor</fullName>
    </submittedName>
</protein>
<dbReference type="Pfam" id="PF04542">
    <property type="entry name" value="Sigma70_r2"/>
    <property type="match status" value="1"/>
</dbReference>
<dbReference type="RefSeq" id="WP_408087060.1">
    <property type="nucleotide sequence ID" value="NZ_JBELPY010000001.1"/>
</dbReference>
<comment type="caution">
    <text evidence="5">The sequence shown here is derived from an EMBL/GenBank/DDBJ whole genome shotgun (WGS) entry which is preliminary data.</text>
</comment>
<feature type="domain" description="RNA polymerase sigma-70 region 2" evidence="4">
    <location>
        <begin position="18"/>
        <end position="83"/>
    </location>
</feature>
<dbReference type="InterPro" id="IPR007627">
    <property type="entry name" value="RNA_pol_sigma70_r2"/>
</dbReference>
<evidence type="ECO:0000313" key="6">
    <source>
        <dbReference type="Proteomes" id="UP001629058"/>
    </source>
</evidence>
<dbReference type="EMBL" id="JBELPY010000001">
    <property type="protein sequence ID" value="MFL9832818.1"/>
    <property type="molecule type" value="Genomic_DNA"/>
</dbReference>
<dbReference type="Gene3D" id="1.10.1740.10">
    <property type="match status" value="1"/>
</dbReference>
<sequence>MDIIEDLRGENNQAFGELYKEYFEMVNRFVIQNSGCKDDSEDIFQDTMIILLEKLQHDDFQLTASLKTYVMAIAKNLWLKKLKSFKLETPFTNLYDDQFNEEINDAIENQRSYIDILQHYIHKITKHCQGLIHDMFFKEKSIEEIQKKYKYNNKHTAQNQKHKCVEQIRKVKSLKK</sequence>
<evidence type="ECO:0000256" key="1">
    <source>
        <dbReference type="ARBA" id="ARBA00023015"/>
    </source>
</evidence>
<evidence type="ECO:0000259" key="4">
    <source>
        <dbReference type="Pfam" id="PF04542"/>
    </source>
</evidence>
<keyword evidence="3" id="KW-0804">Transcription</keyword>
<reference evidence="5 6" key="1">
    <citation type="submission" date="2024-06" db="EMBL/GenBank/DDBJ databases">
        <authorList>
            <person name="Kaempfer P."/>
            <person name="Viver T."/>
        </authorList>
    </citation>
    <scope>NUCLEOTIDE SEQUENCE [LARGE SCALE GENOMIC DNA]</scope>
    <source>
        <strain evidence="5 6">ST-37</strain>
    </source>
</reference>
<evidence type="ECO:0000256" key="3">
    <source>
        <dbReference type="ARBA" id="ARBA00023163"/>
    </source>
</evidence>
<proteinExistence type="predicted"/>
<accession>A0ABW8Y0D4</accession>
<dbReference type="PANTHER" id="PTHR43133:SF46">
    <property type="entry name" value="RNA POLYMERASE SIGMA-70 FACTOR ECF SUBFAMILY"/>
    <property type="match status" value="1"/>
</dbReference>
<dbReference type="SUPFAM" id="SSF88946">
    <property type="entry name" value="Sigma2 domain of RNA polymerase sigma factors"/>
    <property type="match status" value="1"/>
</dbReference>
<dbReference type="Proteomes" id="UP001629058">
    <property type="component" value="Unassembled WGS sequence"/>
</dbReference>
<organism evidence="5 6">
    <name type="scientific">Chryseobacterium terrae</name>
    <dbReference type="NCBI Taxonomy" id="3163299"/>
    <lineage>
        <taxon>Bacteria</taxon>
        <taxon>Pseudomonadati</taxon>
        <taxon>Bacteroidota</taxon>
        <taxon>Flavobacteriia</taxon>
        <taxon>Flavobacteriales</taxon>
        <taxon>Weeksellaceae</taxon>
        <taxon>Chryseobacterium group</taxon>
        <taxon>Chryseobacterium</taxon>
    </lineage>
</organism>
<dbReference type="InterPro" id="IPR039425">
    <property type="entry name" value="RNA_pol_sigma-70-like"/>
</dbReference>
<evidence type="ECO:0000256" key="2">
    <source>
        <dbReference type="ARBA" id="ARBA00023082"/>
    </source>
</evidence>
<dbReference type="InterPro" id="IPR013325">
    <property type="entry name" value="RNA_pol_sigma_r2"/>
</dbReference>
<name>A0ABW8Y0D4_9FLAO</name>
<keyword evidence="6" id="KW-1185">Reference proteome</keyword>
<keyword evidence="1" id="KW-0805">Transcription regulation</keyword>
<gene>
    <name evidence="5" type="ORF">ABS765_02105</name>
</gene>
<evidence type="ECO:0000313" key="5">
    <source>
        <dbReference type="EMBL" id="MFL9832818.1"/>
    </source>
</evidence>
<keyword evidence="2" id="KW-0731">Sigma factor</keyword>